<dbReference type="InterPro" id="IPR045030">
    <property type="entry name" value="LYSM1-4"/>
</dbReference>
<evidence type="ECO:0000313" key="10">
    <source>
        <dbReference type="Proteomes" id="UP000770717"/>
    </source>
</evidence>
<dbReference type="PANTHER" id="PTHR20932">
    <property type="entry name" value="LYSM AND PUTATIVE PEPTIDOGLYCAN-BINDING DOMAIN-CONTAINING PROTEIN"/>
    <property type="match status" value="1"/>
</dbReference>
<comment type="caution">
    <text evidence="9">The sequence shown here is derived from an EMBL/GenBank/DDBJ whole genome shotgun (WGS) entry which is preliminary data.</text>
</comment>
<feature type="domain" description="LysM" evidence="8">
    <location>
        <begin position="71"/>
        <end position="115"/>
    </location>
</feature>
<keyword evidence="4 7" id="KW-0472">Membrane</keyword>
<dbReference type="GO" id="GO:0016020">
    <property type="term" value="C:membrane"/>
    <property type="evidence" value="ECO:0007669"/>
    <property type="project" value="UniProtKB-SubCell"/>
</dbReference>
<reference evidence="9" key="1">
    <citation type="thesis" date="2020" institute="ProQuest LLC" country="789 East Eisenhower Parkway, Ann Arbor, MI, USA">
        <title>Comparative Genomics and Chromosome Evolution.</title>
        <authorList>
            <person name="Mudd A.B."/>
        </authorList>
    </citation>
    <scope>NUCLEOTIDE SEQUENCE</scope>
    <source>
        <strain evidence="9">HN-11 Male</strain>
        <tissue evidence="9">Kidney and liver</tissue>
    </source>
</reference>
<evidence type="ECO:0000256" key="6">
    <source>
        <dbReference type="ARBA" id="ARBA00040995"/>
    </source>
</evidence>
<name>A0A8J6KCN9_ELECQ</name>
<keyword evidence="2 7" id="KW-0812">Transmembrane</keyword>
<evidence type="ECO:0000313" key="9">
    <source>
        <dbReference type="EMBL" id="KAG9489078.1"/>
    </source>
</evidence>
<dbReference type="PROSITE" id="PS51782">
    <property type="entry name" value="LYSM"/>
    <property type="match status" value="1"/>
</dbReference>
<dbReference type="Pfam" id="PF01476">
    <property type="entry name" value="LysM"/>
    <property type="match status" value="1"/>
</dbReference>
<proteinExistence type="predicted"/>
<protein>
    <recommendedName>
        <fullName evidence="6">LysM and putative peptidoglycan-binding domain-containing protein 4</fullName>
    </recommendedName>
</protein>
<evidence type="ECO:0000256" key="5">
    <source>
        <dbReference type="ARBA" id="ARBA00023180"/>
    </source>
</evidence>
<accession>A0A8J6KCN9</accession>
<feature type="transmembrane region" description="Helical" evidence="7">
    <location>
        <begin position="213"/>
        <end position="234"/>
    </location>
</feature>
<dbReference type="EMBL" id="WNTK01000002">
    <property type="protein sequence ID" value="KAG9489078.1"/>
    <property type="molecule type" value="Genomic_DNA"/>
</dbReference>
<dbReference type="PANTHER" id="PTHR20932:SF7">
    <property type="entry name" value="AND PUTATIVE PEPTIDOGLYCAN-BINDING DOMAIN-CONTAINING PROTEIN 4-RELATED"/>
    <property type="match status" value="1"/>
</dbReference>
<dbReference type="CDD" id="cd00118">
    <property type="entry name" value="LysM"/>
    <property type="match status" value="1"/>
</dbReference>
<evidence type="ECO:0000259" key="8">
    <source>
        <dbReference type="PROSITE" id="PS51782"/>
    </source>
</evidence>
<evidence type="ECO:0000256" key="2">
    <source>
        <dbReference type="ARBA" id="ARBA00022692"/>
    </source>
</evidence>
<dbReference type="InterPro" id="IPR036779">
    <property type="entry name" value="LysM_dom_sf"/>
</dbReference>
<evidence type="ECO:0000256" key="3">
    <source>
        <dbReference type="ARBA" id="ARBA00022989"/>
    </source>
</evidence>
<dbReference type="InterPro" id="IPR018392">
    <property type="entry name" value="LysM"/>
</dbReference>
<gene>
    <name evidence="9" type="ORF">GDO78_005207</name>
</gene>
<sequence>MRLKKAPTHVFHPPTAVRSSRGRHVYTFSNGSADLDSSSEEELDITELRARGGELHRQSASREKVGDITTLEHTITESDNLSKLALQYGCKVADIKRINNFLTEQDMYALKTIKIPVKVHSILTERHETNAHQSRADYSIDIAIQSGDEAAVTPTEAMEINHYFQQIDQNIEAAAQNQELLSESLDVGLSGSRLSPILRHKAPHLGADWGIRWWNAVCIMLLVGIVLPVFYIIYYETWKGDEKSHCANLTMTRPPNISRASESWLIRC</sequence>
<organism evidence="9 10">
    <name type="scientific">Eleutherodactylus coqui</name>
    <name type="common">Puerto Rican coqui</name>
    <dbReference type="NCBI Taxonomy" id="57060"/>
    <lineage>
        <taxon>Eukaryota</taxon>
        <taxon>Metazoa</taxon>
        <taxon>Chordata</taxon>
        <taxon>Craniata</taxon>
        <taxon>Vertebrata</taxon>
        <taxon>Euteleostomi</taxon>
        <taxon>Amphibia</taxon>
        <taxon>Batrachia</taxon>
        <taxon>Anura</taxon>
        <taxon>Neobatrachia</taxon>
        <taxon>Hyloidea</taxon>
        <taxon>Eleutherodactylidae</taxon>
        <taxon>Eleutherodactylinae</taxon>
        <taxon>Eleutherodactylus</taxon>
        <taxon>Eleutherodactylus</taxon>
    </lineage>
</organism>
<dbReference type="Gene3D" id="3.10.350.10">
    <property type="entry name" value="LysM domain"/>
    <property type="match status" value="1"/>
</dbReference>
<evidence type="ECO:0000256" key="7">
    <source>
        <dbReference type="SAM" id="Phobius"/>
    </source>
</evidence>
<keyword evidence="10" id="KW-1185">Reference proteome</keyword>
<dbReference type="Proteomes" id="UP000770717">
    <property type="component" value="Unassembled WGS sequence"/>
</dbReference>
<dbReference type="OrthoDB" id="538216at2759"/>
<dbReference type="AlphaFoldDB" id="A0A8J6KCN9"/>
<keyword evidence="5" id="KW-0325">Glycoprotein</keyword>
<keyword evidence="3 7" id="KW-1133">Transmembrane helix</keyword>
<dbReference type="SMART" id="SM00257">
    <property type="entry name" value="LysM"/>
    <property type="match status" value="1"/>
</dbReference>
<evidence type="ECO:0000256" key="1">
    <source>
        <dbReference type="ARBA" id="ARBA00004167"/>
    </source>
</evidence>
<comment type="subcellular location">
    <subcellularLocation>
        <location evidence="1">Membrane</location>
        <topology evidence="1">Single-pass membrane protein</topology>
    </subcellularLocation>
</comment>
<evidence type="ECO:0000256" key="4">
    <source>
        <dbReference type="ARBA" id="ARBA00023136"/>
    </source>
</evidence>